<dbReference type="Pfam" id="PF21056">
    <property type="entry name" value="ZSWIM1-3_RNaseH-like"/>
    <property type="match status" value="1"/>
</dbReference>
<feature type="domain" description="ZSWIM1/3 RNaseH-like" evidence="1">
    <location>
        <begin position="7"/>
        <end position="66"/>
    </location>
</feature>
<dbReference type="Proteomes" id="UP000237271">
    <property type="component" value="Unassembled WGS sequence"/>
</dbReference>
<organism evidence="2 3">
    <name type="scientific">Phytophthora palmivora</name>
    <dbReference type="NCBI Taxonomy" id="4796"/>
    <lineage>
        <taxon>Eukaryota</taxon>
        <taxon>Sar</taxon>
        <taxon>Stramenopiles</taxon>
        <taxon>Oomycota</taxon>
        <taxon>Peronosporomycetes</taxon>
        <taxon>Peronosporales</taxon>
        <taxon>Peronosporaceae</taxon>
        <taxon>Phytophthora</taxon>
    </lineage>
</organism>
<protein>
    <recommendedName>
        <fullName evidence="1">ZSWIM1/3 RNaseH-like domain-containing protein</fullName>
    </recommendedName>
</protein>
<comment type="caution">
    <text evidence="2">The sequence shown here is derived from an EMBL/GenBank/DDBJ whole genome shotgun (WGS) entry which is preliminary data.</text>
</comment>
<accession>A0A2P4YV42</accession>
<sequence>MNTSSCLIHAVCFQTVSQKRLFKDFSEVVLVDTTHGTNKNYYKLFSIQVDDVFGKGRYVHHAIVESDVM</sequence>
<dbReference type="InterPro" id="IPR048324">
    <property type="entry name" value="ZSWIM1-3_RNaseH-like"/>
</dbReference>
<name>A0A2P4YV42_9STRA</name>
<keyword evidence="3" id="KW-1185">Reference proteome</keyword>
<dbReference type="OrthoDB" id="123417at2759"/>
<evidence type="ECO:0000313" key="3">
    <source>
        <dbReference type="Proteomes" id="UP000237271"/>
    </source>
</evidence>
<dbReference type="EMBL" id="NCKW01000035">
    <property type="protein sequence ID" value="POM81663.1"/>
    <property type="molecule type" value="Genomic_DNA"/>
</dbReference>
<evidence type="ECO:0000313" key="2">
    <source>
        <dbReference type="EMBL" id="POM81663.1"/>
    </source>
</evidence>
<dbReference type="AlphaFoldDB" id="A0A2P4YV42"/>
<proteinExistence type="predicted"/>
<evidence type="ECO:0000259" key="1">
    <source>
        <dbReference type="Pfam" id="PF21056"/>
    </source>
</evidence>
<reference evidence="2 3" key="1">
    <citation type="journal article" date="2017" name="Genome Biol. Evol.">
        <title>Phytophthora megakarya and P. palmivora, closely related causal agents of cacao black pod rot, underwent increases in genome sizes and gene numbers by different mechanisms.</title>
        <authorList>
            <person name="Ali S.S."/>
            <person name="Shao J."/>
            <person name="Lary D.J."/>
            <person name="Kronmiller B."/>
            <person name="Shen D."/>
            <person name="Strem M.D."/>
            <person name="Amoako-Attah I."/>
            <person name="Akrofi A.Y."/>
            <person name="Begoude B.A."/>
            <person name="Ten Hoopen G.M."/>
            <person name="Coulibaly K."/>
            <person name="Kebe B.I."/>
            <person name="Melnick R.L."/>
            <person name="Guiltinan M.J."/>
            <person name="Tyler B.M."/>
            <person name="Meinhardt L.W."/>
            <person name="Bailey B.A."/>
        </authorList>
    </citation>
    <scope>NUCLEOTIDE SEQUENCE [LARGE SCALE GENOMIC DNA]</scope>
    <source>
        <strain evidence="3">sbr112.9</strain>
    </source>
</reference>
<gene>
    <name evidence="2" type="ORF">PHPALM_337</name>
</gene>